<dbReference type="PROSITE" id="PS50045">
    <property type="entry name" value="SIGMA54_INTERACT_4"/>
    <property type="match status" value="1"/>
</dbReference>
<dbReference type="Pfam" id="PF25601">
    <property type="entry name" value="AAA_lid_14"/>
    <property type="match status" value="1"/>
</dbReference>
<dbReference type="PANTHER" id="PTHR32071">
    <property type="entry name" value="TRANSCRIPTIONAL REGULATORY PROTEIN"/>
    <property type="match status" value="1"/>
</dbReference>
<dbReference type="PROSITE" id="PS50112">
    <property type="entry name" value="PAS"/>
    <property type="match status" value="1"/>
</dbReference>
<dbReference type="Proteomes" id="UP000611629">
    <property type="component" value="Unassembled WGS sequence"/>
</dbReference>
<dbReference type="SMART" id="SM00382">
    <property type="entry name" value="AAA"/>
    <property type="match status" value="1"/>
</dbReference>
<dbReference type="InterPro" id="IPR025944">
    <property type="entry name" value="Sigma_54_int_dom_CS"/>
</dbReference>
<dbReference type="InterPro" id="IPR025662">
    <property type="entry name" value="Sigma_54_int_dom_ATP-bd_1"/>
</dbReference>
<keyword evidence="9" id="KW-1185">Reference proteome</keyword>
<dbReference type="RefSeq" id="WP_179237685.1">
    <property type="nucleotide sequence ID" value="NZ_JACBNQ010000005.1"/>
</dbReference>
<dbReference type="InterPro" id="IPR013767">
    <property type="entry name" value="PAS_fold"/>
</dbReference>
<accession>A0A974BJF4</accession>
<gene>
    <name evidence="8" type="ORF">HZF24_07555</name>
</gene>
<keyword evidence="5" id="KW-0804">Transcription</keyword>
<keyword evidence="1" id="KW-0547">Nucleotide-binding</keyword>
<feature type="domain" description="Sigma-54 factor interaction" evidence="6">
    <location>
        <begin position="318"/>
        <end position="545"/>
    </location>
</feature>
<dbReference type="EMBL" id="JACBNQ010000005">
    <property type="protein sequence ID" value="NYB73996.1"/>
    <property type="molecule type" value="Genomic_DNA"/>
</dbReference>
<reference evidence="8" key="1">
    <citation type="submission" date="2020-07" db="EMBL/GenBank/DDBJ databases">
        <title>Genomic analysis of a strain of Sedimentibacter Hydroxybenzoicus DSM7310.</title>
        <authorList>
            <person name="Ma S."/>
        </authorList>
    </citation>
    <scope>NUCLEOTIDE SEQUENCE</scope>
    <source>
        <strain evidence="8">DSM 7310</strain>
    </source>
</reference>
<dbReference type="GO" id="GO:0005524">
    <property type="term" value="F:ATP binding"/>
    <property type="evidence" value="ECO:0007669"/>
    <property type="project" value="UniProtKB-KW"/>
</dbReference>
<dbReference type="SUPFAM" id="SSF46689">
    <property type="entry name" value="Homeodomain-like"/>
    <property type="match status" value="1"/>
</dbReference>
<dbReference type="Pfam" id="PF00989">
    <property type="entry name" value="PAS"/>
    <property type="match status" value="1"/>
</dbReference>
<dbReference type="CDD" id="cd00130">
    <property type="entry name" value="PAS"/>
    <property type="match status" value="1"/>
</dbReference>
<dbReference type="SMART" id="SM00091">
    <property type="entry name" value="PAS"/>
    <property type="match status" value="1"/>
</dbReference>
<proteinExistence type="predicted"/>
<dbReference type="CDD" id="cd00009">
    <property type="entry name" value="AAA"/>
    <property type="match status" value="1"/>
</dbReference>
<dbReference type="Gene3D" id="3.40.50.300">
    <property type="entry name" value="P-loop containing nucleotide triphosphate hydrolases"/>
    <property type="match status" value="1"/>
</dbReference>
<dbReference type="InterPro" id="IPR003593">
    <property type="entry name" value="AAA+_ATPase"/>
</dbReference>
<dbReference type="Gene3D" id="1.10.10.60">
    <property type="entry name" value="Homeodomain-like"/>
    <property type="match status" value="1"/>
</dbReference>
<dbReference type="Pfam" id="PF00158">
    <property type="entry name" value="Sigma54_activat"/>
    <property type="match status" value="1"/>
</dbReference>
<dbReference type="InterPro" id="IPR025943">
    <property type="entry name" value="Sigma_54_int_dom_ATP-bd_2"/>
</dbReference>
<dbReference type="PANTHER" id="PTHR32071:SF57">
    <property type="entry name" value="C4-DICARBOXYLATE TRANSPORT TRANSCRIPTIONAL REGULATORY PROTEIN DCTD"/>
    <property type="match status" value="1"/>
</dbReference>
<keyword evidence="4" id="KW-0238">DNA-binding</keyword>
<evidence type="ECO:0000313" key="9">
    <source>
        <dbReference type="Proteomes" id="UP000611629"/>
    </source>
</evidence>
<evidence type="ECO:0000259" key="6">
    <source>
        <dbReference type="PROSITE" id="PS50045"/>
    </source>
</evidence>
<evidence type="ECO:0000313" key="8">
    <source>
        <dbReference type="EMBL" id="NYB73996.1"/>
    </source>
</evidence>
<dbReference type="PROSITE" id="PS00688">
    <property type="entry name" value="SIGMA54_INTERACT_3"/>
    <property type="match status" value="1"/>
</dbReference>
<dbReference type="InterPro" id="IPR027417">
    <property type="entry name" value="P-loop_NTPase"/>
</dbReference>
<name>A0A974BJF4_SEDHY</name>
<sequence length="621" mass="70487">MPHIYYAAYNEDLIPLTIQIFKDLGKDVGAMVYDHQNPQKLLETGAKVFLSRGDTANRIRSKLDVPVVEIPIPFDDMIKCLLEASKMGKNIGVVGYNNLLSGLELLNPLLNINIKQVFANNPEEMLNKILQLKNEGIDVIVGGIYQTNVAKKLNIKNVRIDFSHKALEYAYNEAEFILETILLNNRKNEELKAILDTTKEGYIAIDKKGIITLINQTSLKLISNDVSPLIGTPLIDVFPELKHLMDIVNTGEESLQDIVRINETDVLCNMIPLKHNKNEVIGAIATFNDIYTITKGERKIRNKILNKGFYATYKFTDIKYTSRSIKECISNAKKFAVSDSTVLILGETGVGKELFAQSIHNESYRKHGPFVAINCASLPENILESELFGYEEGAFTGAKKNGKEGLFELAHNGTIFLDEISEMPLSLQARFLRVLQERKVMRLGSDQIIPINVRVISATNKDIKNLVYSKKFRDDLFYRLNVLTLNIPPLRDRKDDINVLINNFCKTYIKNRNISIQNDAIDILKDYKWPGNIRQLKNFIEKLSIISNSNIINAQIVKNMISSEPEFETTDYTNKIIKIPITKEEVYEALSISNGNKMEAANMLGVHRSTLWRLMKKYDLC</sequence>
<protein>
    <submittedName>
        <fullName evidence="8">Sigma 54-interacting transcriptional regulator</fullName>
    </submittedName>
</protein>
<keyword evidence="2" id="KW-0067">ATP-binding</keyword>
<dbReference type="InterPro" id="IPR058031">
    <property type="entry name" value="AAA_lid_NorR"/>
</dbReference>
<evidence type="ECO:0000256" key="3">
    <source>
        <dbReference type="ARBA" id="ARBA00023015"/>
    </source>
</evidence>
<dbReference type="Gene3D" id="1.10.8.60">
    <property type="match status" value="1"/>
</dbReference>
<dbReference type="PRINTS" id="PR01590">
    <property type="entry name" value="HTHFIS"/>
</dbReference>
<feature type="domain" description="PAS" evidence="7">
    <location>
        <begin position="187"/>
        <end position="235"/>
    </location>
</feature>
<dbReference type="SUPFAM" id="SSF55785">
    <property type="entry name" value="PYP-like sensor domain (PAS domain)"/>
    <property type="match status" value="1"/>
</dbReference>
<keyword evidence="3" id="KW-0805">Transcription regulation</keyword>
<dbReference type="Gene3D" id="3.30.450.20">
    <property type="entry name" value="PAS domain"/>
    <property type="match status" value="1"/>
</dbReference>
<dbReference type="Pfam" id="PF06506">
    <property type="entry name" value="PrpR_N"/>
    <property type="match status" value="1"/>
</dbReference>
<dbReference type="FunFam" id="3.40.50.300:FF:000006">
    <property type="entry name" value="DNA-binding transcriptional regulator NtrC"/>
    <property type="match status" value="1"/>
</dbReference>
<dbReference type="PROSITE" id="PS00676">
    <property type="entry name" value="SIGMA54_INTERACT_2"/>
    <property type="match status" value="1"/>
</dbReference>
<dbReference type="InterPro" id="IPR002078">
    <property type="entry name" value="Sigma_54_int"/>
</dbReference>
<organism evidence="8 9">
    <name type="scientific">Sedimentibacter hydroxybenzoicus DSM 7310</name>
    <dbReference type="NCBI Taxonomy" id="1123245"/>
    <lineage>
        <taxon>Bacteria</taxon>
        <taxon>Bacillati</taxon>
        <taxon>Bacillota</taxon>
        <taxon>Tissierellia</taxon>
        <taxon>Sedimentibacter</taxon>
    </lineage>
</organism>
<dbReference type="Pfam" id="PF02954">
    <property type="entry name" value="HTH_8"/>
    <property type="match status" value="1"/>
</dbReference>
<dbReference type="InterPro" id="IPR035965">
    <property type="entry name" value="PAS-like_dom_sf"/>
</dbReference>
<evidence type="ECO:0000256" key="1">
    <source>
        <dbReference type="ARBA" id="ARBA00022741"/>
    </source>
</evidence>
<evidence type="ECO:0000256" key="5">
    <source>
        <dbReference type="ARBA" id="ARBA00023163"/>
    </source>
</evidence>
<dbReference type="AlphaFoldDB" id="A0A974BJF4"/>
<dbReference type="GO" id="GO:0000156">
    <property type="term" value="F:phosphorelay response regulator activity"/>
    <property type="evidence" value="ECO:0007669"/>
    <property type="project" value="InterPro"/>
</dbReference>
<dbReference type="InterPro" id="IPR010524">
    <property type="entry name" value="Sig_transdc_resp-reg_PrpR_N"/>
</dbReference>
<dbReference type="InterPro" id="IPR002197">
    <property type="entry name" value="HTH_Fis"/>
</dbReference>
<evidence type="ECO:0000259" key="7">
    <source>
        <dbReference type="PROSITE" id="PS50112"/>
    </source>
</evidence>
<comment type="caution">
    <text evidence="8">The sequence shown here is derived from an EMBL/GenBank/DDBJ whole genome shotgun (WGS) entry which is preliminary data.</text>
</comment>
<evidence type="ECO:0000256" key="2">
    <source>
        <dbReference type="ARBA" id="ARBA00022840"/>
    </source>
</evidence>
<dbReference type="InterPro" id="IPR000014">
    <property type="entry name" value="PAS"/>
</dbReference>
<dbReference type="SUPFAM" id="SSF52540">
    <property type="entry name" value="P-loop containing nucleoside triphosphate hydrolases"/>
    <property type="match status" value="1"/>
</dbReference>
<dbReference type="GO" id="GO:0006355">
    <property type="term" value="P:regulation of DNA-templated transcription"/>
    <property type="evidence" value="ECO:0007669"/>
    <property type="project" value="InterPro"/>
</dbReference>
<dbReference type="Gene3D" id="3.40.50.10660">
    <property type="entry name" value="PrpR receptor domain-like"/>
    <property type="match status" value="1"/>
</dbReference>
<evidence type="ECO:0000256" key="4">
    <source>
        <dbReference type="ARBA" id="ARBA00023125"/>
    </source>
</evidence>
<dbReference type="GO" id="GO:0043565">
    <property type="term" value="F:sequence-specific DNA binding"/>
    <property type="evidence" value="ECO:0007669"/>
    <property type="project" value="InterPro"/>
</dbReference>
<dbReference type="PROSITE" id="PS00675">
    <property type="entry name" value="SIGMA54_INTERACT_1"/>
    <property type="match status" value="1"/>
</dbReference>
<dbReference type="InterPro" id="IPR009057">
    <property type="entry name" value="Homeodomain-like_sf"/>
</dbReference>
<dbReference type="SUPFAM" id="SSF159800">
    <property type="entry name" value="PrpR receptor domain-like"/>
    <property type="match status" value="1"/>
</dbReference>